<evidence type="ECO:0000256" key="4">
    <source>
        <dbReference type="ARBA" id="ARBA00023012"/>
    </source>
</evidence>
<dbReference type="InterPro" id="IPR005467">
    <property type="entry name" value="His_kinase_dom"/>
</dbReference>
<organism evidence="6 7">
    <name type="scientific">Streptosporangium sandarakinum</name>
    <dbReference type="NCBI Taxonomy" id="1260955"/>
    <lineage>
        <taxon>Bacteria</taxon>
        <taxon>Bacillati</taxon>
        <taxon>Actinomycetota</taxon>
        <taxon>Actinomycetes</taxon>
        <taxon>Streptosporangiales</taxon>
        <taxon>Streptosporangiaceae</taxon>
        <taxon>Streptosporangium</taxon>
    </lineage>
</organism>
<evidence type="ECO:0000313" key="7">
    <source>
        <dbReference type="Proteomes" id="UP000576393"/>
    </source>
</evidence>
<dbReference type="PRINTS" id="PR00344">
    <property type="entry name" value="BCTRLSENSOR"/>
</dbReference>
<dbReference type="RefSeq" id="WP_179818505.1">
    <property type="nucleotide sequence ID" value="NZ_JACCCO010000001.1"/>
</dbReference>
<dbReference type="PANTHER" id="PTHR34220:SF7">
    <property type="entry name" value="SENSOR HISTIDINE KINASE YPDA"/>
    <property type="match status" value="1"/>
</dbReference>
<protein>
    <recommendedName>
        <fullName evidence="2">histidine kinase</fullName>
        <ecNumber evidence="2">2.7.13.3</ecNumber>
    </recommendedName>
</protein>
<dbReference type="PANTHER" id="PTHR34220">
    <property type="entry name" value="SENSOR HISTIDINE KINASE YPDA"/>
    <property type="match status" value="1"/>
</dbReference>
<dbReference type="InterPro" id="IPR004358">
    <property type="entry name" value="Sig_transdc_His_kin-like_C"/>
</dbReference>
<comment type="catalytic activity">
    <reaction evidence="1">
        <text>ATP + protein L-histidine = ADP + protein N-phospho-L-histidine.</text>
        <dbReference type="EC" id="2.7.13.3"/>
    </reaction>
</comment>
<evidence type="ECO:0000256" key="3">
    <source>
        <dbReference type="ARBA" id="ARBA00022777"/>
    </source>
</evidence>
<keyword evidence="3 6" id="KW-0418">Kinase</keyword>
<dbReference type="InterPro" id="IPR050640">
    <property type="entry name" value="Bact_2-comp_sensor_kinase"/>
</dbReference>
<evidence type="ECO:0000256" key="1">
    <source>
        <dbReference type="ARBA" id="ARBA00000085"/>
    </source>
</evidence>
<evidence type="ECO:0000256" key="2">
    <source>
        <dbReference type="ARBA" id="ARBA00012438"/>
    </source>
</evidence>
<keyword evidence="7" id="KW-1185">Reference proteome</keyword>
<dbReference type="Gene3D" id="3.30.565.10">
    <property type="entry name" value="Histidine kinase-like ATPase, C-terminal domain"/>
    <property type="match status" value="1"/>
</dbReference>
<accession>A0A852UN74</accession>
<dbReference type="GO" id="GO:0000155">
    <property type="term" value="F:phosphorelay sensor kinase activity"/>
    <property type="evidence" value="ECO:0007669"/>
    <property type="project" value="InterPro"/>
</dbReference>
<name>A0A852UN74_9ACTN</name>
<comment type="caution">
    <text evidence="6">The sequence shown here is derived from an EMBL/GenBank/DDBJ whole genome shotgun (WGS) entry which is preliminary data.</text>
</comment>
<dbReference type="Proteomes" id="UP000576393">
    <property type="component" value="Unassembled WGS sequence"/>
</dbReference>
<dbReference type="InterPro" id="IPR003594">
    <property type="entry name" value="HATPase_dom"/>
</dbReference>
<dbReference type="Pfam" id="PF01590">
    <property type="entry name" value="GAF"/>
    <property type="match status" value="1"/>
</dbReference>
<dbReference type="SMART" id="SM00387">
    <property type="entry name" value="HATPase_c"/>
    <property type="match status" value="1"/>
</dbReference>
<dbReference type="AlphaFoldDB" id="A0A852UN74"/>
<dbReference type="SUPFAM" id="SSF55874">
    <property type="entry name" value="ATPase domain of HSP90 chaperone/DNA topoisomerase II/histidine kinase"/>
    <property type="match status" value="1"/>
</dbReference>
<reference evidence="6 7" key="1">
    <citation type="submission" date="2020-07" db="EMBL/GenBank/DDBJ databases">
        <title>Sequencing the genomes of 1000 actinobacteria strains.</title>
        <authorList>
            <person name="Klenk H.-P."/>
        </authorList>
    </citation>
    <scope>NUCLEOTIDE SEQUENCE [LARGE SCALE GENOMIC DNA]</scope>
    <source>
        <strain evidence="6 7">DSM 45763</strain>
    </source>
</reference>
<keyword evidence="4" id="KW-0902">Two-component regulatory system</keyword>
<dbReference type="GO" id="GO:0016020">
    <property type="term" value="C:membrane"/>
    <property type="evidence" value="ECO:0007669"/>
    <property type="project" value="InterPro"/>
</dbReference>
<sequence>MSTSGWALLCAASVLLGFVLSRWAAAHRKPQGPPEEATEAAEATFATLHVAARAAPSLRTGLNRGSAREAVHHLRALLGADAVAVTDTEEVLAWDGPAGCHRGHAVRHARAALAAGRPLTVAGDAAACGTPGCAVRGAAVAPLTVDGRAVGALAAYGAEAGEPLARTVAELARWVSGQLELAELDASRRRATEAETRALRAQISPHFVYNCLTTIASFVRTDPEHARELLVDFADFTRYALRSGGDLTTLADELHCVDRYLQLEHARFGDRLRFTVEVAPEVLSVPVPFLCVQPLVENAIKHGTALCGGAGRVRVVAVDAGPEAHISVADDGLGMDPERARTLLGAEPGDRRDGGGIGLSNVDVRLRRIYGEEYGLVLETAPGVGTTVRLRVPKLLL</sequence>
<gene>
    <name evidence="6" type="ORF">HDA43_000966</name>
</gene>
<dbReference type="EMBL" id="JACCCO010000001">
    <property type="protein sequence ID" value="NYF38807.1"/>
    <property type="molecule type" value="Genomic_DNA"/>
</dbReference>
<dbReference type="InterPro" id="IPR010559">
    <property type="entry name" value="Sig_transdc_His_kin_internal"/>
</dbReference>
<dbReference type="InterPro" id="IPR003018">
    <property type="entry name" value="GAF"/>
</dbReference>
<evidence type="ECO:0000259" key="5">
    <source>
        <dbReference type="PROSITE" id="PS50109"/>
    </source>
</evidence>
<proteinExistence type="predicted"/>
<keyword evidence="6" id="KW-0808">Transferase</keyword>
<dbReference type="PROSITE" id="PS50109">
    <property type="entry name" value="HIS_KIN"/>
    <property type="match status" value="1"/>
</dbReference>
<dbReference type="EC" id="2.7.13.3" evidence="2"/>
<dbReference type="InterPro" id="IPR036890">
    <property type="entry name" value="HATPase_C_sf"/>
</dbReference>
<evidence type="ECO:0000313" key="6">
    <source>
        <dbReference type="EMBL" id="NYF38807.1"/>
    </source>
</evidence>
<dbReference type="Pfam" id="PF06580">
    <property type="entry name" value="His_kinase"/>
    <property type="match status" value="1"/>
</dbReference>
<dbReference type="Pfam" id="PF02518">
    <property type="entry name" value="HATPase_c"/>
    <property type="match status" value="1"/>
</dbReference>
<dbReference type="SUPFAM" id="SSF55781">
    <property type="entry name" value="GAF domain-like"/>
    <property type="match status" value="1"/>
</dbReference>
<feature type="domain" description="Histidine kinase" evidence="5">
    <location>
        <begin position="295"/>
        <end position="396"/>
    </location>
</feature>